<dbReference type="EMBL" id="CAJVPL010000607">
    <property type="protein sequence ID" value="CAG8513976.1"/>
    <property type="molecule type" value="Genomic_DNA"/>
</dbReference>
<comment type="caution">
    <text evidence="2">The sequence shown here is derived from an EMBL/GenBank/DDBJ whole genome shotgun (WGS) entry which is preliminary data.</text>
</comment>
<sequence>MSNEDKSKLTKFTERPSTTNSIIKMWVLLEGEPDPVKLEADISQVADLNDFKDILRDEFEELEGVQKQKIIFLDNKNTPLRPGTNLESLADNSTDINSLIVRYPLSDANIVVNFTYVHKQGKCKIQHTTGSLSSLREAVVERFNELQTGEFYFFNDETKDEIRNEYHFNDLVSQTELNSNNYNLKLKIKVEGKKSYSDWELKDVFKEILQKNYKSLSGMPRFNLNDLPSLEHPFTEDELKGFVSELQKSLNSLKYEFINKTTAREYISTFIITAVCHIQDHINDSTQLCEEIDLDGSHGYGIVDYMVIIVKILVLLCEAKAENMNKGTAQVLVQMHSAIEEQLNKRKRGQMEHAMFGIVTTGKLWRFVRWTGSLEDPTVHISEEYTCNFKGNMEPEKEVLTYIAQILQAQAKAFDNNDKDSGHPSKRQCTDQNK</sequence>
<gene>
    <name evidence="2" type="ORF">AGERDE_LOCUS4887</name>
</gene>
<evidence type="ECO:0000313" key="2">
    <source>
        <dbReference type="EMBL" id="CAG8513976.1"/>
    </source>
</evidence>
<feature type="region of interest" description="Disordered" evidence="1">
    <location>
        <begin position="414"/>
        <end position="434"/>
    </location>
</feature>
<protein>
    <submittedName>
        <fullName evidence="2">3421_t:CDS:1</fullName>
    </submittedName>
</protein>
<name>A0A9N9F7D7_9GLOM</name>
<dbReference type="AlphaFoldDB" id="A0A9N9F7D7"/>
<dbReference type="OrthoDB" id="2382295at2759"/>
<dbReference type="Proteomes" id="UP000789831">
    <property type="component" value="Unassembled WGS sequence"/>
</dbReference>
<proteinExistence type="predicted"/>
<organism evidence="2 3">
    <name type="scientific">Ambispora gerdemannii</name>
    <dbReference type="NCBI Taxonomy" id="144530"/>
    <lineage>
        <taxon>Eukaryota</taxon>
        <taxon>Fungi</taxon>
        <taxon>Fungi incertae sedis</taxon>
        <taxon>Mucoromycota</taxon>
        <taxon>Glomeromycotina</taxon>
        <taxon>Glomeromycetes</taxon>
        <taxon>Archaeosporales</taxon>
        <taxon>Ambisporaceae</taxon>
        <taxon>Ambispora</taxon>
    </lineage>
</organism>
<evidence type="ECO:0000256" key="1">
    <source>
        <dbReference type="SAM" id="MobiDB-lite"/>
    </source>
</evidence>
<evidence type="ECO:0000313" key="3">
    <source>
        <dbReference type="Proteomes" id="UP000789831"/>
    </source>
</evidence>
<accession>A0A9N9F7D7</accession>
<keyword evidence="3" id="KW-1185">Reference proteome</keyword>
<reference evidence="2" key="1">
    <citation type="submission" date="2021-06" db="EMBL/GenBank/DDBJ databases">
        <authorList>
            <person name="Kallberg Y."/>
            <person name="Tangrot J."/>
            <person name="Rosling A."/>
        </authorList>
    </citation>
    <scope>NUCLEOTIDE SEQUENCE</scope>
    <source>
        <strain evidence="2">MT106</strain>
    </source>
</reference>